<evidence type="ECO:0000313" key="3">
    <source>
        <dbReference type="RefSeq" id="XP_016650486.1"/>
    </source>
</evidence>
<dbReference type="SUPFAM" id="SSF56672">
    <property type="entry name" value="DNA/RNA polymerases"/>
    <property type="match status" value="1"/>
</dbReference>
<reference evidence="3" key="2">
    <citation type="submission" date="2025-08" db="UniProtKB">
        <authorList>
            <consortium name="RefSeq"/>
        </authorList>
    </citation>
    <scope>IDENTIFICATION</scope>
</reference>
<dbReference type="GeneID" id="107881362"/>
<dbReference type="PANTHER" id="PTHR11439:SF455">
    <property type="entry name" value="RLK (RECEPTOR-LIKE PROTEIN KINASE) 8, PUTATIVE-RELATED"/>
    <property type="match status" value="1"/>
</dbReference>
<dbReference type="RefSeq" id="XP_016650486.1">
    <property type="nucleotide sequence ID" value="XM_016795000.1"/>
</dbReference>
<gene>
    <name evidence="3" type="primary">LOC107881362</name>
</gene>
<protein>
    <submittedName>
        <fullName evidence="3">Uncharacterized mitochondrial protein AtMg00810-like</fullName>
    </submittedName>
</protein>
<dbReference type="InterPro" id="IPR043502">
    <property type="entry name" value="DNA/RNA_pol_sf"/>
</dbReference>
<organism evidence="2 3">
    <name type="scientific">Prunus mume</name>
    <name type="common">Japanese apricot</name>
    <name type="synonym">Armeniaca mume</name>
    <dbReference type="NCBI Taxonomy" id="102107"/>
    <lineage>
        <taxon>Eukaryota</taxon>
        <taxon>Viridiplantae</taxon>
        <taxon>Streptophyta</taxon>
        <taxon>Embryophyta</taxon>
        <taxon>Tracheophyta</taxon>
        <taxon>Spermatophyta</taxon>
        <taxon>Magnoliopsida</taxon>
        <taxon>eudicotyledons</taxon>
        <taxon>Gunneridae</taxon>
        <taxon>Pentapetalae</taxon>
        <taxon>rosids</taxon>
        <taxon>fabids</taxon>
        <taxon>Rosales</taxon>
        <taxon>Rosaceae</taxon>
        <taxon>Amygdaloideae</taxon>
        <taxon>Amygdaleae</taxon>
        <taxon>Prunus</taxon>
    </lineage>
</organism>
<dbReference type="Proteomes" id="UP000694861">
    <property type="component" value="Linkage group LG6"/>
</dbReference>
<dbReference type="CDD" id="cd09272">
    <property type="entry name" value="RNase_HI_RT_Ty1"/>
    <property type="match status" value="1"/>
</dbReference>
<keyword evidence="2" id="KW-1185">Reference proteome</keyword>
<sequence length="185" mass="20483">MEGAKPCYTPLGTTKLDHGGTPLENPTEYRSIVGGLQYLTSTRPDISFAVNQVCQFMHAPTDSHMQAAKRILIFLKGTRSHGIWFHKGPLTLSAYSDADWAGYTFDRRSMGGFCVFLGSNLVSWSAKKQRTVALQYVCSQDQIADIHTKSLSKNRFLFLQSKLSLGTPSLSKLSLRGCKDKDAKS</sequence>
<dbReference type="PANTHER" id="PTHR11439">
    <property type="entry name" value="GAG-POL-RELATED RETROTRANSPOSON"/>
    <property type="match status" value="1"/>
</dbReference>
<evidence type="ECO:0000313" key="2">
    <source>
        <dbReference type="Proteomes" id="UP000694861"/>
    </source>
</evidence>
<feature type="region of interest" description="Disordered" evidence="1">
    <location>
        <begin position="1"/>
        <end position="20"/>
    </location>
</feature>
<reference evidence="2" key="1">
    <citation type="journal article" date="2012" name="Nat. Commun.">
        <title>The genome of Prunus mume.</title>
        <authorList>
            <person name="Zhang Q."/>
            <person name="Chen W."/>
            <person name="Sun L."/>
            <person name="Zhao F."/>
            <person name="Huang B."/>
            <person name="Yang W."/>
            <person name="Tao Y."/>
            <person name="Wang J."/>
            <person name="Yuan Z."/>
            <person name="Fan G."/>
            <person name="Xing Z."/>
            <person name="Han C."/>
            <person name="Pan H."/>
            <person name="Zhong X."/>
            <person name="Shi W."/>
            <person name="Liang X."/>
            <person name="Du D."/>
            <person name="Sun F."/>
            <person name="Xu Z."/>
            <person name="Hao R."/>
            <person name="Lv T."/>
            <person name="Lv Y."/>
            <person name="Zheng Z."/>
            <person name="Sun M."/>
            <person name="Luo L."/>
            <person name="Cai M."/>
            <person name="Gao Y."/>
            <person name="Wang J."/>
            <person name="Yin Y."/>
            <person name="Xu X."/>
            <person name="Cheng T."/>
            <person name="Wang J."/>
        </authorList>
    </citation>
    <scope>NUCLEOTIDE SEQUENCE [LARGE SCALE GENOMIC DNA]</scope>
</reference>
<evidence type="ECO:0000256" key="1">
    <source>
        <dbReference type="SAM" id="MobiDB-lite"/>
    </source>
</evidence>
<proteinExistence type="predicted"/>
<name>A0ABM1LSV9_PRUMU</name>
<accession>A0ABM1LSV9</accession>